<accession>A0A8S9QGR8</accession>
<reference evidence="7" key="1">
    <citation type="submission" date="2019-12" db="EMBL/GenBank/DDBJ databases">
        <title>Genome sequencing and annotation of Brassica cretica.</title>
        <authorList>
            <person name="Studholme D.J."/>
            <person name="Sarris P."/>
        </authorList>
    </citation>
    <scope>NUCLEOTIDE SEQUENCE</scope>
    <source>
        <strain evidence="7">PFS-109/04</strain>
        <tissue evidence="7">Leaf</tissue>
    </source>
</reference>
<name>A0A8S9QGR8_BRACR</name>
<evidence type="ECO:0000256" key="2">
    <source>
        <dbReference type="ARBA" id="ARBA00023016"/>
    </source>
</evidence>
<dbReference type="Gene3D" id="1.10.10.10">
    <property type="entry name" value="Winged helix-like DNA-binding domain superfamily/Winged helix DNA-binding domain"/>
    <property type="match status" value="2"/>
</dbReference>
<dbReference type="PANTHER" id="PTHR10015:SF430">
    <property type="entry name" value="HSF-TYPE DNA-BINDING DOMAIN-CONTAINING PROTEIN"/>
    <property type="match status" value="1"/>
</dbReference>
<dbReference type="Pfam" id="PF00447">
    <property type="entry name" value="HSF_DNA-bind"/>
    <property type="match status" value="2"/>
</dbReference>
<organism evidence="7 8">
    <name type="scientific">Brassica cretica</name>
    <name type="common">Mustard</name>
    <dbReference type="NCBI Taxonomy" id="69181"/>
    <lineage>
        <taxon>Eukaryota</taxon>
        <taxon>Viridiplantae</taxon>
        <taxon>Streptophyta</taxon>
        <taxon>Embryophyta</taxon>
        <taxon>Tracheophyta</taxon>
        <taxon>Spermatophyta</taxon>
        <taxon>Magnoliopsida</taxon>
        <taxon>eudicotyledons</taxon>
        <taxon>Gunneridae</taxon>
        <taxon>Pentapetalae</taxon>
        <taxon>rosids</taxon>
        <taxon>malvids</taxon>
        <taxon>Brassicales</taxon>
        <taxon>Brassicaceae</taxon>
        <taxon>Brassiceae</taxon>
        <taxon>Brassica</taxon>
    </lineage>
</organism>
<dbReference type="SUPFAM" id="SSF46785">
    <property type="entry name" value="Winged helix' DNA-binding domain"/>
    <property type="match status" value="2"/>
</dbReference>
<dbReference type="GO" id="GO:0000978">
    <property type="term" value="F:RNA polymerase II cis-regulatory region sequence-specific DNA binding"/>
    <property type="evidence" value="ECO:0007669"/>
    <property type="project" value="TreeGrafter"/>
</dbReference>
<dbReference type="SMART" id="SM00415">
    <property type="entry name" value="HSF"/>
    <property type="match status" value="2"/>
</dbReference>
<keyword evidence="3" id="KW-0238">DNA-binding</keyword>
<evidence type="ECO:0000256" key="4">
    <source>
        <dbReference type="ARBA" id="ARBA00023242"/>
    </source>
</evidence>
<dbReference type="InterPro" id="IPR036390">
    <property type="entry name" value="WH_DNA-bd_sf"/>
</dbReference>
<feature type="domain" description="HSF-type DNA-binding" evidence="6">
    <location>
        <begin position="174"/>
        <end position="264"/>
    </location>
</feature>
<comment type="subcellular location">
    <subcellularLocation>
        <location evidence="1">Nucleus</location>
    </subcellularLocation>
</comment>
<evidence type="ECO:0000256" key="1">
    <source>
        <dbReference type="ARBA" id="ARBA00004123"/>
    </source>
</evidence>
<dbReference type="AlphaFoldDB" id="A0A8S9QGR8"/>
<evidence type="ECO:0000313" key="8">
    <source>
        <dbReference type="Proteomes" id="UP000712600"/>
    </source>
</evidence>
<dbReference type="PANTHER" id="PTHR10015">
    <property type="entry name" value="HEAT SHOCK TRANSCRIPTION FACTOR"/>
    <property type="match status" value="1"/>
</dbReference>
<dbReference type="InterPro" id="IPR036388">
    <property type="entry name" value="WH-like_DNA-bd_sf"/>
</dbReference>
<gene>
    <name evidence="7" type="ORF">F2Q69_00025335</name>
</gene>
<proteinExistence type="inferred from homology"/>
<dbReference type="GO" id="GO:0005634">
    <property type="term" value="C:nucleus"/>
    <property type="evidence" value="ECO:0007669"/>
    <property type="project" value="UniProtKB-SubCell"/>
</dbReference>
<evidence type="ECO:0000313" key="7">
    <source>
        <dbReference type="EMBL" id="KAF3538892.1"/>
    </source>
</evidence>
<sequence>MAGKINLRELSSSSSPPKAGRVKEYYRYPALEAFNKGRVRRYFPDVLYEMVDDPSTDSIVSWSQDGKSFIFWDQDKFCNDVLPNYGLSTSPTFIGRLHKIYSFRKVEESEHCEYAHDYFVRGKPAVQGKVWSGFRMAGKINLRELSSSSSPPKAGRVKEYYRYPALEAFNKGRVRRYFPDVLYEMVDDPSTDSIVSWSQDGKSFIFWDQDKFCNDVLPNYGLSTSPTFIGRLHKIYSFRKVEESEHCEYAHDYFVRGKPAVQGKGITCHRHVQLHPVVA</sequence>
<keyword evidence="2" id="KW-0346">Stress response</keyword>
<comment type="caution">
    <text evidence="7">The sequence shown here is derived from an EMBL/GenBank/DDBJ whole genome shotgun (WGS) entry which is preliminary data.</text>
</comment>
<dbReference type="EMBL" id="QGKX02001290">
    <property type="protein sequence ID" value="KAF3538892.1"/>
    <property type="molecule type" value="Genomic_DNA"/>
</dbReference>
<dbReference type="Proteomes" id="UP000712600">
    <property type="component" value="Unassembled WGS sequence"/>
</dbReference>
<feature type="domain" description="HSF-type DNA-binding" evidence="6">
    <location>
        <begin position="39"/>
        <end position="129"/>
    </location>
</feature>
<evidence type="ECO:0000256" key="5">
    <source>
        <dbReference type="RuleBase" id="RU004020"/>
    </source>
</evidence>
<comment type="similarity">
    <text evidence="5">Belongs to the HSF family.</text>
</comment>
<dbReference type="GO" id="GO:0006357">
    <property type="term" value="P:regulation of transcription by RNA polymerase II"/>
    <property type="evidence" value="ECO:0007669"/>
    <property type="project" value="TreeGrafter"/>
</dbReference>
<dbReference type="InterPro" id="IPR000232">
    <property type="entry name" value="HSF_DNA-bd"/>
</dbReference>
<dbReference type="GO" id="GO:0034605">
    <property type="term" value="P:cellular response to heat"/>
    <property type="evidence" value="ECO:0007669"/>
    <property type="project" value="TreeGrafter"/>
</dbReference>
<evidence type="ECO:0000259" key="6">
    <source>
        <dbReference type="SMART" id="SM00415"/>
    </source>
</evidence>
<keyword evidence="4" id="KW-0539">Nucleus</keyword>
<dbReference type="GO" id="GO:0003700">
    <property type="term" value="F:DNA-binding transcription factor activity"/>
    <property type="evidence" value="ECO:0007669"/>
    <property type="project" value="InterPro"/>
</dbReference>
<evidence type="ECO:0000256" key="3">
    <source>
        <dbReference type="ARBA" id="ARBA00023125"/>
    </source>
</evidence>
<protein>
    <recommendedName>
        <fullName evidence="6">HSF-type DNA-binding domain-containing protein</fullName>
    </recommendedName>
</protein>